<reference evidence="2 3" key="1">
    <citation type="journal article" date="2020" name="Microbiol. Res.">
        <title>Flavobacterium pokkalii sp. nov., a novel plant growth promoting native rhizobacteria isolated from pokkali rice grown in coastal saline affected agricultural regions of southern India, Kerala.</title>
        <authorList>
            <person name="Menon R.R."/>
            <person name="Kumari S."/>
            <person name="Viver T."/>
            <person name="Rameshkumar N."/>
        </authorList>
    </citation>
    <scope>NUCLEOTIDE SEQUENCE [LARGE SCALE GENOMIC DNA]</scope>
    <source>
        <strain evidence="2 3">L1I52</strain>
    </source>
</reference>
<evidence type="ECO:0000256" key="1">
    <source>
        <dbReference type="SAM" id="SignalP"/>
    </source>
</evidence>
<organism evidence="2 3">
    <name type="scientific">Flavobacterium pokkalii</name>
    <dbReference type="NCBI Taxonomy" id="1940408"/>
    <lineage>
        <taxon>Bacteria</taxon>
        <taxon>Pseudomonadati</taxon>
        <taxon>Bacteroidota</taxon>
        <taxon>Flavobacteriia</taxon>
        <taxon>Flavobacteriales</taxon>
        <taxon>Flavobacteriaceae</taxon>
        <taxon>Flavobacterium</taxon>
    </lineage>
</organism>
<evidence type="ECO:0000313" key="2">
    <source>
        <dbReference type="EMBL" id="MBD0725878.1"/>
    </source>
</evidence>
<protein>
    <recommendedName>
        <fullName evidence="4">Type IX secretion system membrane protein, PorP/SprF family</fullName>
    </recommendedName>
</protein>
<dbReference type="EMBL" id="NASZ01000018">
    <property type="protein sequence ID" value="MBD0725878.1"/>
    <property type="molecule type" value="Genomic_DNA"/>
</dbReference>
<dbReference type="Pfam" id="PF11751">
    <property type="entry name" value="PorP_SprF"/>
    <property type="match status" value="1"/>
</dbReference>
<keyword evidence="1" id="KW-0732">Signal</keyword>
<dbReference type="RefSeq" id="WP_188221037.1">
    <property type="nucleotide sequence ID" value="NZ_NASZ01000018.1"/>
</dbReference>
<name>A0ABR7UTA8_9FLAO</name>
<keyword evidence="3" id="KW-1185">Reference proteome</keyword>
<gene>
    <name evidence="2" type="ORF">B6A10_11870</name>
</gene>
<dbReference type="Proteomes" id="UP000661715">
    <property type="component" value="Unassembled WGS sequence"/>
</dbReference>
<sequence length="296" mass="32671">MNTINKMVICALLVMSSAAFAQKESVSAFYRYNMNIVNPAYAGVDNETIVSGTLRSQWSGIEDAPETQTVFFSTPLGHNLGIGLDVLNDKTFIEKQTYLALDLSYKLDLGTNQSIYLGIKAGGNFYNVNTAGLQNYGVESDQALASISNFNPNIGVGAVYKNESMYVSLSVPMFLKTNRAANKSDYAMVVSQSPQFYLSGGYDIKLNSYSTELILKPSVMMRYSKDSSVIADFTTMLEIENNFNIGVMYRTSNSYGSLASILLGKHFLLGYSFEISTMPQLASVKNTNEILLQYKF</sequence>
<dbReference type="NCBIfam" id="TIGR03519">
    <property type="entry name" value="T9SS_PorP_fam"/>
    <property type="match status" value="1"/>
</dbReference>
<dbReference type="InterPro" id="IPR019861">
    <property type="entry name" value="PorP/SprF_Bacteroidetes"/>
</dbReference>
<feature type="signal peptide" evidence="1">
    <location>
        <begin position="1"/>
        <end position="21"/>
    </location>
</feature>
<accession>A0ABR7UTA8</accession>
<proteinExistence type="predicted"/>
<feature type="chain" id="PRO_5045558789" description="Type IX secretion system membrane protein, PorP/SprF family" evidence="1">
    <location>
        <begin position="22"/>
        <end position="296"/>
    </location>
</feature>
<evidence type="ECO:0000313" key="3">
    <source>
        <dbReference type="Proteomes" id="UP000661715"/>
    </source>
</evidence>
<comment type="caution">
    <text evidence="2">The sequence shown here is derived from an EMBL/GenBank/DDBJ whole genome shotgun (WGS) entry which is preliminary data.</text>
</comment>
<evidence type="ECO:0008006" key="4">
    <source>
        <dbReference type="Google" id="ProtNLM"/>
    </source>
</evidence>